<organism evidence="2">
    <name type="scientific">Cucumis melo</name>
    <name type="common">Muskmelon</name>
    <dbReference type="NCBI Taxonomy" id="3656"/>
    <lineage>
        <taxon>Eukaryota</taxon>
        <taxon>Viridiplantae</taxon>
        <taxon>Streptophyta</taxon>
        <taxon>Embryophyta</taxon>
        <taxon>Tracheophyta</taxon>
        <taxon>Spermatophyta</taxon>
        <taxon>Magnoliopsida</taxon>
        <taxon>eudicotyledons</taxon>
        <taxon>Gunneridae</taxon>
        <taxon>Pentapetalae</taxon>
        <taxon>rosids</taxon>
        <taxon>fabids</taxon>
        <taxon>Cucurbitales</taxon>
        <taxon>Cucurbitaceae</taxon>
        <taxon>Benincaseae</taxon>
        <taxon>Cucumis</taxon>
    </lineage>
</organism>
<sequence length="68" mass="7870">MEIRDIRRWLHERGLHGLAYVSDGQGDSIGEISDGRRSKTLKNRKERRSDDDCNGRLRLGFLNEEVGE</sequence>
<dbReference type="AlphaFoldDB" id="A0A9I9E0R2"/>
<dbReference type="EnsemblPlants" id="MELO3C027353.2.1">
    <property type="protein sequence ID" value="MELO3C027353.2.1"/>
    <property type="gene ID" value="MELO3C027353.2"/>
</dbReference>
<reference evidence="2" key="1">
    <citation type="submission" date="2023-03" db="UniProtKB">
        <authorList>
            <consortium name="EnsemblPlants"/>
        </authorList>
    </citation>
    <scope>IDENTIFICATION</scope>
</reference>
<name>A0A9I9E0R2_CUCME</name>
<feature type="region of interest" description="Disordered" evidence="1">
    <location>
        <begin position="29"/>
        <end position="51"/>
    </location>
</feature>
<evidence type="ECO:0000256" key="1">
    <source>
        <dbReference type="SAM" id="MobiDB-lite"/>
    </source>
</evidence>
<accession>A0A9I9E0R2</accession>
<proteinExistence type="predicted"/>
<dbReference type="Gramene" id="MELO3C027353.2.1">
    <property type="protein sequence ID" value="MELO3C027353.2.1"/>
    <property type="gene ID" value="MELO3C027353.2"/>
</dbReference>
<evidence type="ECO:0000313" key="2">
    <source>
        <dbReference type="EnsemblPlants" id="MELO3C027353.2.1"/>
    </source>
</evidence>
<protein>
    <submittedName>
        <fullName evidence="2">Uncharacterized protein</fullName>
    </submittedName>
</protein>